<dbReference type="Proteomes" id="UP000001646">
    <property type="component" value="Chromosome 1"/>
</dbReference>
<feature type="region of interest" description="Disordered" evidence="1">
    <location>
        <begin position="120"/>
        <end position="167"/>
    </location>
</feature>
<dbReference type="InterPro" id="IPR057051">
    <property type="entry name" value="PARP14_RPM_1"/>
</dbReference>
<sequence length="253" mass="28021">MAGEVVFAFPVVVEGDWGAHFSRALKYKLTVYFQSRNKSGGGECQVLMDAAGAGRVTVQFVQEEVRQRVLSKKTHEIDMPERKKLKLTVSLPAEEAAPVETQTPKVPDRRQDYAGAKELNRPAQHQHLHPKQEASAVQKTEKEPKVGGVDSIITESSHIGIPDNPENVTEDPMTQEDFSLLVVPASEEDIETDIMEMYFENKKRSGGGPIKCCVKDCQQFIVTFENKAGIFSKGLLIPLVIPVFRKKGALLSS</sequence>
<evidence type="ECO:0000256" key="1">
    <source>
        <dbReference type="SAM" id="MobiDB-lite"/>
    </source>
</evidence>
<reference evidence="3" key="2">
    <citation type="submission" date="2025-08" db="UniProtKB">
        <authorList>
            <consortium name="Ensembl"/>
        </authorList>
    </citation>
    <scope>IDENTIFICATION</scope>
</reference>
<reference evidence="3" key="3">
    <citation type="submission" date="2025-09" db="UniProtKB">
        <authorList>
            <consortium name="Ensembl"/>
        </authorList>
    </citation>
    <scope>IDENTIFICATION</scope>
</reference>
<dbReference type="InParanoid" id="A0A803TCB2"/>
<name>A0A803TCB2_ANOCA</name>
<evidence type="ECO:0000313" key="4">
    <source>
        <dbReference type="Proteomes" id="UP000001646"/>
    </source>
</evidence>
<reference evidence="3 4" key="1">
    <citation type="submission" date="2009-12" db="EMBL/GenBank/DDBJ databases">
        <title>The Genome Sequence of Anolis carolinensis (Green Anole Lizard).</title>
        <authorList>
            <consortium name="The Genome Sequencing Platform"/>
            <person name="Di Palma F."/>
            <person name="Alfoldi J."/>
            <person name="Heiman D."/>
            <person name="Young S."/>
            <person name="Grabherr M."/>
            <person name="Johnson J."/>
            <person name="Lander E.S."/>
            <person name="Lindblad-Toh K."/>
        </authorList>
    </citation>
    <scope>NUCLEOTIDE SEQUENCE [LARGE SCALE GENOMIC DNA]</scope>
    <source>
        <strain evidence="3 4">JBL SC #1</strain>
    </source>
</reference>
<organism evidence="3 4">
    <name type="scientific">Anolis carolinensis</name>
    <name type="common">Green anole</name>
    <name type="synonym">American chameleon</name>
    <dbReference type="NCBI Taxonomy" id="28377"/>
    <lineage>
        <taxon>Eukaryota</taxon>
        <taxon>Metazoa</taxon>
        <taxon>Chordata</taxon>
        <taxon>Craniata</taxon>
        <taxon>Vertebrata</taxon>
        <taxon>Euteleostomi</taxon>
        <taxon>Lepidosauria</taxon>
        <taxon>Squamata</taxon>
        <taxon>Bifurcata</taxon>
        <taxon>Unidentata</taxon>
        <taxon>Episquamata</taxon>
        <taxon>Toxicofera</taxon>
        <taxon>Iguania</taxon>
        <taxon>Dactyloidae</taxon>
        <taxon>Anolis</taxon>
    </lineage>
</organism>
<dbReference type="Ensembl" id="ENSACAT00000048585.1">
    <property type="protein sequence ID" value="ENSACAP00000032852.1"/>
    <property type="gene ID" value="ENSACAG00000038088.1"/>
</dbReference>
<dbReference type="Pfam" id="PF23222">
    <property type="entry name" value="RRM_PARP14_1"/>
    <property type="match status" value="1"/>
</dbReference>
<feature type="domain" description="PAR14-like first RRM" evidence="2">
    <location>
        <begin position="11"/>
        <end position="90"/>
    </location>
</feature>
<protein>
    <recommendedName>
        <fullName evidence="2">PAR14-like first RRM domain-containing protein</fullName>
    </recommendedName>
</protein>
<dbReference type="AlphaFoldDB" id="A0A803TCB2"/>
<evidence type="ECO:0000259" key="2">
    <source>
        <dbReference type="Pfam" id="PF23222"/>
    </source>
</evidence>
<accession>A0A803TCB2</accession>
<proteinExistence type="predicted"/>
<dbReference type="GeneTree" id="ENSGT00940000154311"/>
<keyword evidence="4" id="KW-1185">Reference proteome</keyword>
<evidence type="ECO:0000313" key="3">
    <source>
        <dbReference type="Ensembl" id="ENSACAP00000032852.1"/>
    </source>
</evidence>
<dbReference type="InterPro" id="IPR012677">
    <property type="entry name" value="Nucleotide-bd_a/b_plait_sf"/>
</dbReference>
<dbReference type="Gene3D" id="3.30.70.330">
    <property type="match status" value="2"/>
</dbReference>